<gene>
    <name evidence="2" type="ORF">INQ41_11925</name>
</gene>
<dbReference type="KEGG" id="lcic:INQ41_11925"/>
<feature type="chain" id="PRO_5032632202" evidence="1">
    <location>
        <begin position="25"/>
        <end position="268"/>
    </location>
</feature>
<accession>A0A7S6UFG5</accession>
<dbReference type="EMBL" id="CP063656">
    <property type="protein sequence ID" value="QOW19316.1"/>
    <property type="molecule type" value="Genomic_DNA"/>
</dbReference>
<sequence length="268" mass="29745">MSKSFPLQLLLLASGVALALPAHAIDDDRFTLRIGAMNADAQSTLRGRTGFAGDSIGFSEDFDFGGKETVPRLEGQFRFSERNRLLFNYFNYEKDRRITLDEDVVYDGSLIPAGSFAKGEVDFEVASVVYDFAVAETETFSWGLQLGAEYAKLEAKVYAEAGDESYRERESSDGFAPVIGTRFTWAPADAWRVVAQGQYLNASWGSFGDYRGDLSRANALVEYRFTPRFGIHAGYDWFKLDVDKRGSDGMLGLEQEFKGPIAGITLAF</sequence>
<dbReference type="RefSeq" id="WP_193984753.1">
    <property type="nucleotide sequence ID" value="NZ_CP063656.1"/>
</dbReference>
<organism evidence="2 3">
    <name type="scientific">Novilysobacter ciconiae</name>
    <dbReference type="NCBI Taxonomy" id="2781022"/>
    <lineage>
        <taxon>Bacteria</taxon>
        <taxon>Pseudomonadati</taxon>
        <taxon>Pseudomonadota</taxon>
        <taxon>Gammaproteobacteria</taxon>
        <taxon>Lysobacterales</taxon>
        <taxon>Lysobacteraceae</taxon>
        <taxon>Novilysobacter</taxon>
    </lineage>
</organism>
<feature type="signal peptide" evidence="1">
    <location>
        <begin position="1"/>
        <end position="24"/>
    </location>
</feature>
<reference evidence="2 3" key="1">
    <citation type="submission" date="2020-10" db="EMBL/GenBank/DDBJ databases">
        <title>complete genome sequencing of Lysobacter sp. H21R20.</title>
        <authorList>
            <person name="Bae J.-W."/>
            <person name="Lee S.-Y."/>
        </authorList>
    </citation>
    <scope>NUCLEOTIDE SEQUENCE [LARGE SCALE GENOMIC DNA]</scope>
    <source>
        <strain evidence="2 3">H21R20</strain>
    </source>
</reference>
<name>A0A7S6UFG5_9GAMM</name>
<evidence type="ECO:0000313" key="2">
    <source>
        <dbReference type="EMBL" id="QOW19316.1"/>
    </source>
</evidence>
<proteinExistence type="predicted"/>
<dbReference type="AlphaFoldDB" id="A0A7S6UFG5"/>
<dbReference type="Proteomes" id="UP000594059">
    <property type="component" value="Chromosome"/>
</dbReference>
<keyword evidence="1" id="KW-0732">Signal</keyword>
<evidence type="ECO:0000256" key="1">
    <source>
        <dbReference type="SAM" id="SignalP"/>
    </source>
</evidence>
<dbReference type="SUPFAM" id="SSF56935">
    <property type="entry name" value="Porins"/>
    <property type="match status" value="1"/>
</dbReference>
<evidence type="ECO:0000313" key="3">
    <source>
        <dbReference type="Proteomes" id="UP000594059"/>
    </source>
</evidence>
<keyword evidence="3" id="KW-1185">Reference proteome</keyword>
<protein>
    <submittedName>
        <fullName evidence="2">Uncharacterized protein</fullName>
    </submittedName>
</protein>